<dbReference type="STRING" id="1799789.AX660_16045"/>
<dbReference type="Proteomes" id="UP000070299">
    <property type="component" value="Unassembled WGS sequence"/>
</dbReference>
<keyword evidence="2" id="KW-1185">Reference proteome</keyword>
<sequence>MASDNSGWQLPIGKSQANQSAQCTAHQAVWLNTGLNVEVAEKLGETRDHVQIYHCILTSGFDSQIQDFPVPEWAQHKIAKIEGVNPFETSAKQWVDNVDLIEIRALFNQIN</sequence>
<evidence type="ECO:0000313" key="1">
    <source>
        <dbReference type="EMBL" id="KXI28724.1"/>
    </source>
</evidence>
<comment type="caution">
    <text evidence="1">The sequence shown here is derived from an EMBL/GenBank/DDBJ whole genome shotgun (WGS) entry which is preliminary data.</text>
</comment>
<gene>
    <name evidence="1" type="ORF">AX660_16045</name>
</gene>
<dbReference type="EMBL" id="LSNE01000006">
    <property type="protein sequence ID" value="KXI28724.1"/>
    <property type="molecule type" value="Genomic_DNA"/>
</dbReference>
<proteinExistence type="predicted"/>
<protein>
    <submittedName>
        <fullName evidence="1">Uncharacterized protein</fullName>
    </submittedName>
</protein>
<reference evidence="2" key="1">
    <citation type="submission" date="2016-02" db="EMBL/GenBank/DDBJ databases">
        <authorList>
            <person name="Schultz-Johansen M."/>
            <person name="Glaring M.A."/>
            <person name="Bech P.K."/>
            <person name="Stougaard P."/>
        </authorList>
    </citation>
    <scope>NUCLEOTIDE SEQUENCE [LARGE SCALE GENOMIC DNA]</scope>
    <source>
        <strain evidence="2">S66</strain>
    </source>
</reference>
<name>A0A136A0I5_9ALTE</name>
<dbReference type="AlphaFoldDB" id="A0A136A0I5"/>
<accession>A0A136A0I5</accession>
<evidence type="ECO:0000313" key="2">
    <source>
        <dbReference type="Proteomes" id="UP000070299"/>
    </source>
</evidence>
<organism evidence="1 2">
    <name type="scientific">Paraglaciecola hydrolytica</name>
    <dbReference type="NCBI Taxonomy" id="1799789"/>
    <lineage>
        <taxon>Bacteria</taxon>
        <taxon>Pseudomonadati</taxon>
        <taxon>Pseudomonadota</taxon>
        <taxon>Gammaproteobacteria</taxon>
        <taxon>Alteromonadales</taxon>
        <taxon>Alteromonadaceae</taxon>
        <taxon>Paraglaciecola</taxon>
    </lineage>
</organism>
<dbReference type="SUPFAM" id="SSF55811">
    <property type="entry name" value="Nudix"/>
    <property type="match status" value="1"/>
</dbReference>
<dbReference type="InterPro" id="IPR015797">
    <property type="entry name" value="NUDIX_hydrolase-like_dom_sf"/>
</dbReference>